<keyword evidence="5" id="KW-1185">Reference proteome</keyword>
<dbReference type="PANTHER" id="PTHR19860:SF42">
    <property type="entry name" value="RING-TYPE DOMAIN-CONTAINING PROTEIN"/>
    <property type="match status" value="1"/>
</dbReference>
<evidence type="ECO:0000259" key="3">
    <source>
        <dbReference type="Pfam" id="PF24883"/>
    </source>
</evidence>
<evidence type="ECO:0000313" key="5">
    <source>
        <dbReference type="Proteomes" id="UP001295444"/>
    </source>
</evidence>
<evidence type="ECO:0000256" key="1">
    <source>
        <dbReference type="ARBA" id="ARBA00022737"/>
    </source>
</evidence>
<dbReference type="Pfam" id="PF13271">
    <property type="entry name" value="DUF4062"/>
    <property type="match status" value="1"/>
</dbReference>
<evidence type="ECO:0008006" key="6">
    <source>
        <dbReference type="Google" id="ProtNLM"/>
    </source>
</evidence>
<dbReference type="Proteomes" id="UP001295444">
    <property type="component" value="Chromosome 05"/>
</dbReference>
<evidence type="ECO:0000259" key="2">
    <source>
        <dbReference type="Pfam" id="PF13271"/>
    </source>
</evidence>
<keyword evidence="1" id="KW-0677">Repeat</keyword>
<dbReference type="PANTHER" id="PTHR19860">
    <property type="entry name" value="DDB1- AND CUL4-ASSOCIATED FACTOR 12-RELATED"/>
    <property type="match status" value="1"/>
</dbReference>
<proteinExistence type="predicted"/>
<feature type="domain" description="DUF4062" evidence="2">
    <location>
        <begin position="68"/>
        <end position="154"/>
    </location>
</feature>
<dbReference type="EMBL" id="OW240916">
    <property type="protein sequence ID" value="CAH2294912.1"/>
    <property type="molecule type" value="Genomic_DNA"/>
</dbReference>
<dbReference type="InterPro" id="IPR027417">
    <property type="entry name" value="P-loop_NTPase"/>
</dbReference>
<reference evidence="4" key="1">
    <citation type="submission" date="2022-03" db="EMBL/GenBank/DDBJ databases">
        <authorList>
            <person name="Alioto T."/>
            <person name="Alioto T."/>
            <person name="Gomez Garrido J."/>
        </authorList>
    </citation>
    <scope>NUCLEOTIDE SEQUENCE</scope>
</reference>
<dbReference type="InterPro" id="IPR025139">
    <property type="entry name" value="DUF4062"/>
</dbReference>
<dbReference type="SUPFAM" id="SSF52540">
    <property type="entry name" value="P-loop containing nucleoside triphosphate hydrolases"/>
    <property type="match status" value="1"/>
</dbReference>
<gene>
    <name evidence="4" type="ORF">PECUL_23A037107</name>
</gene>
<feature type="domain" description="Nephrocystin 3-like N-terminal" evidence="3">
    <location>
        <begin position="355"/>
        <end position="478"/>
    </location>
</feature>
<dbReference type="GO" id="GO:0080008">
    <property type="term" value="C:Cul4-RING E3 ubiquitin ligase complex"/>
    <property type="evidence" value="ECO:0007669"/>
    <property type="project" value="TreeGrafter"/>
</dbReference>
<dbReference type="InterPro" id="IPR056884">
    <property type="entry name" value="NPHP3-like_N"/>
</dbReference>
<dbReference type="AlphaFoldDB" id="A0AAD1W9P5"/>
<evidence type="ECO:0000313" key="4">
    <source>
        <dbReference type="EMBL" id="CAH2294912.1"/>
    </source>
</evidence>
<name>A0AAD1W9P5_PELCU</name>
<dbReference type="InterPro" id="IPR051191">
    <property type="entry name" value="DCAF12"/>
</dbReference>
<protein>
    <recommendedName>
        <fullName evidence="6">DUF4062 domain-containing protein</fullName>
    </recommendedName>
</protein>
<accession>A0AAD1W9P5</accession>
<sequence length="841" mass="95274">METAKSLKIKMGIVVAKPRATKKDGQDGAAKHPALDVSQMWDEINRLPPVKLPDSSLPPVNKGWATVRVFVSSTFEDFNSEREVLIKQVFPALREWCESLSMCLVECDLRWGIPQDTPSGKILNTCLGELDRCHQDTRGMPLMVILLGQRAGWVPIVSEIPEDIMEQYSWINGMSVTASEILHGAYRNRNPNAAFCLRDPSYLDQVAQHELPRYQEEGWSALMLQSLKEQVCKRFPEEQILKYKCQVLGTDTSTGIDKVKLGFSDDFGSWILRFLQARILETFSGHSEVLSTKEKPSWEQIESTQHQLFLWQKQEVFLGRNPEIQRILDFLQMKMTAQQQQHKGSEEGDKNHTIPLYQVIAEPGLGKSSLLTECINRALQLPHCTVFYHFVGCCSSSIQISNIMIRLCYHLLPPGQDRDDALQRLNNCLRNEDMKEILKDLLALFPSYQDKALYIFIDAMNQLSVPSDASDLLSWLSTEEVLPPFCRCVISSTHNSVSSGSSYIMHLEPLSLESAQNLAVMYLSRYTKELSSKQLHLLLQKTSSQNPLWLTMACEELRVFGEFKMLTQKIAGFPDTLQGLLENIIQRLVQEDQSARVKELLCLLYCCSESVVEKDLQGSLSYLERGPEIPSMHWATLRRTIKCLIRASRDHRGRDKLSFFHGSVAKAVEQSFLTADTSRQPYLCSLSDYYENICSDDATVVSHLPRLLQEAKLNNRLVQFLRKDQRAKSIQAHIRAQYLKGLRCSMMCREGFPRKPAMICAFCSLKSGAFGQFFPNSQSCAVCGSHAAYMGKEAFQCPQHYSHGRNDCLVCKNIILGPQSPMPALLCNTCGFLQTCIALKT</sequence>
<organism evidence="4 5">
    <name type="scientific">Pelobates cultripes</name>
    <name type="common">Western spadefoot toad</name>
    <dbReference type="NCBI Taxonomy" id="61616"/>
    <lineage>
        <taxon>Eukaryota</taxon>
        <taxon>Metazoa</taxon>
        <taxon>Chordata</taxon>
        <taxon>Craniata</taxon>
        <taxon>Vertebrata</taxon>
        <taxon>Euteleostomi</taxon>
        <taxon>Amphibia</taxon>
        <taxon>Batrachia</taxon>
        <taxon>Anura</taxon>
        <taxon>Pelobatoidea</taxon>
        <taxon>Pelobatidae</taxon>
        <taxon>Pelobates</taxon>
    </lineage>
</organism>
<dbReference type="Pfam" id="PF24883">
    <property type="entry name" value="NPHP3_N"/>
    <property type="match status" value="1"/>
</dbReference>